<dbReference type="RefSeq" id="XP_026623460.1">
    <property type="nucleotide sequence ID" value="XM_026767302.1"/>
</dbReference>
<reference evidence="1 2" key="1">
    <citation type="submission" date="2018-07" db="EMBL/GenBank/DDBJ databases">
        <title>The genomes of Aspergillus section Nigri reveals drivers in fungal speciation.</title>
        <authorList>
            <consortium name="DOE Joint Genome Institute"/>
            <person name="Vesth T.C."/>
            <person name="Nybo J."/>
            <person name="Theobald S."/>
            <person name="Brandl J."/>
            <person name="Frisvad J.C."/>
            <person name="Nielsen K.F."/>
            <person name="Lyhne E.K."/>
            <person name="Kogle M.E."/>
            <person name="Kuo A."/>
            <person name="Riley R."/>
            <person name="Clum A."/>
            <person name="Nolan M."/>
            <person name="Lipzen A."/>
            <person name="Salamov A."/>
            <person name="Henrissat B."/>
            <person name="Wiebenga A."/>
            <person name="De vries R.P."/>
            <person name="Grigoriev I.V."/>
            <person name="Mortensen U.H."/>
            <person name="Andersen M.R."/>
            <person name="Baker S.E."/>
        </authorList>
    </citation>
    <scope>NUCLEOTIDE SEQUENCE [LARGE SCALE GENOMIC DNA]</scope>
    <source>
        <strain evidence="1 2">CBS 139.54b</strain>
    </source>
</reference>
<accession>A0A3F3PUD7</accession>
<proteinExistence type="predicted"/>
<dbReference type="GeneID" id="38135658"/>
<dbReference type="Proteomes" id="UP000253729">
    <property type="component" value="Unassembled WGS sequence"/>
</dbReference>
<protein>
    <submittedName>
        <fullName evidence="1">Uncharacterized protein</fullName>
    </submittedName>
</protein>
<name>A0A3F3PUD7_9EURO</name>
<evidence type="ECO:0000313" key="2">
    <source>
        <dbReference type="Proteomes" id="UP000253729"/>
    </source>
</evidence>
<organism evidence="1 2">
    <name type="scientific">Aspergillus welwitschiae</name>
    <dbReference type="NCBI Taxonomy" id="1341132"/>
    <lineage>
        <taxon>Eukaryota</taxon>
        <taxon>Fungi</taxon>
        <taxon>Dikarya</taxon>
        <taxon>Ascomycota</taxon>
        <taxon>Pezizomycotina</taxon>
        <taxon>Eurotiomycetes</taxon>
        <taxon>Eurotiomycetidae</taxon>
        <taxon>Eurotiales</taxon>
        <taxon>Aspergillaceae</taxon>
        <taxon>Aspergillus</taxon>
        <taxon>Aspergillus subgen. Circumdati</taxon>
    </lineage>
</organism>
<keyword evidence="2" id="KW-1185">Reference proteome</keyword>
<evidence type="ECO:0000313" key="1">
    <source>
        <dbReference type="EMBL" id="RDH30438.1"/>
    </source>
</evidence>
<gene>
    <name evidence="1" type="ORF">BDQ94DRAFT_149059</name>
</gene>
<dbReference type="AlphaFoldDB" id="A0A3F3PUD7"/>
<sequence>MPEAAGGQARIEPIIQAFHLFSARHGVVLGVFIPTVTAGAAPLLPALGYSVCNHA</sequence>
<dbReference type="EMBL" id="KZ852061">
    <property type="protein sequence ID" value="RDH30438.1"/>
    <property type="molecule type" value="Genomic_DNA"/>
</dbReference>